<keyword evidence="9" id="KW-0677">Repeat</keyword>
<dbReference type="GO" id="GO:0004322">
    <property type="term" value="F:ferroxidase activity"/>
    <property type="evidence" value="ECO:0007669"/>
    <property type="project" value="UniProtKB-EC"/>
</dbReference>
<evidence type="ECO:0000313" key="21">
    <source>
        <dbReference type="Proteomes" id="UP000008144"/>
    </source>
</evidence>
<dbReference type="InterPro" id="IPR008972">
    <property type="entry name" value="Cupredoxin"/>
</dbReference>
<evidence type="ECO:0000256" key="10">
    <source>
        <dbReference type="ARBA" id="ARBA00022989"/>
    </source>
</evidence>
<keyword evidence="6" id="KW-0812">Transmembrane</keyword>
<dbReference type="GO" id="GO:0006811">
    <property type="term" value="P:monoatomic ion transport"/>
    <property type="evidence" value="ECO:0007669"/>
    <property type="project" value="UniProtKB-KW"/>
</dbReference>
<keyword evidence="13" id="KW-0472">Membrane</keyword>
<dbReference type="HOGENOM" id="CLU_005569_0_0_1"/>
<evidence type="ECO:0000256" key="8">
    <source>
        <dbReference type="ARBA" id="ARBA00022729"/>
    </source>
</evidence>
<keyword evidence="14" id="KW-1015">Disulfide bond</keyword>
<name>F7ABV6_CIOIN</name>
<evidence type="ECO:0000313" key="20">
    <source>
        <dbReference type="Ensembl" id="ENSCINP00000019815.3"/>
    </source>
</evidence>
<comment type="subcellular location">
    <subcellularLocation>
        <location evidence="2">Membrane</location>
        <topology evidence="2">Single-pass membrane protein</topology>
    </subcellularLocation>
</comment>
<comment type="similarity">
    <text evidence="3">Belongs to the multicopper oxidase family.</text>
</comment>
<dbReference type="PANTHER" id="PTHR11709:SF504">
    <property type="entry name" value="PLASTOCYANIN-LIKE DOMAIN-CONTAINING PROTEIN"/>
    <property type="match status" value="1"/>
</dbReference>
<dbReference type="AlphaFoldDB" id="F7ABV6"/>
<dbReference type="InterPro" id="IPR033138">
    <property type="entry name" value="Cu_oxidase_CS"/>
</dbReference>
<evidence type="ECO:0000256" key="4">
    <source>
        <dbReference type="ARBA" id="ARBA00013107"/>
    </source>
</evidence>
<evidence type="ECO:0000256" key="16">
    <source>
        <dbReference type="SAM" id="SignalP"/>
    </source>
</evidence>
<evidence type="ECO:0000256" key="13">
    <source>
        <dbReference type="ARBA" id="ARBA00023136"/>
    </source>
</evidence>
<proteinExistence type="inferred from homology"/>
<evidence type="ECO:0000259" key="19">
    <source>
        <dbReference type="Pfam" id="PF07732"/>
    </source>
</evidence>
<dbReference type="InterPro" id="IPR045087">
    <property type="entry name" value="Cu-oxidase_fam"/>
</dbReference>
<dbReference type="Pfam" id="PF00394">
    <property type="entry name" value="Cu-oxidase"/>
    <property type="match status" value="1"/>
</dbReference>
<dbReference type="InterPro" id="IPR001117">
    <property type="entry name" value="Cu-oxidase_2nd"/>
</dbReference>
<dbReference type="EC" id="1.16.3.1" evidence="4"/>
<dbReference type="PANTHER" id="PTHR11709">
    <property type="entry name" value="MULTI-COPPER OXIDASE"/>
    <property type="match status" value="1"/>
</dbReference>
<dbReference type="Pfam" id="PF07732">
    <property type="entry name" value="Cu-oxidase_3"/>
    <property type="match status" value="1"/>
</dbReference>
<evidence type="ECO:0000256" key="14">
    <source>
        <dbReference type="ARBA" id="ARBA00023157"/>
    </source>
</evidence>
<feature type="domain" description="Plastocyanin-like" evidence="18">
    <location>
        <begin position="935"/>
        <end position="1049"/>
    </location>
</feature>
<keyword evidence="5" id="KW-0813">Transport</keyword>
<dbReference type="InterPro" id="IPR011707">
    <property type="entry name" value="Cu-oxidase-like_N"/>
</dbReference>
<keyword evidence="8 16" id="KW-0732">Signal</keyword>
<reference evidence="20" key="3">
    <citation type="submission" date="2025-09" db="UniProtKB">
        <authorList>
            <consortium name="Ensembl"/>
        </authorList>
    </citation>
    <scope>IDENTIFICATION</scope>
</reference>
<dbReference type="SUPFAM" id="SSF49503">
    <property type="entry name" value="Cupredoxins"/>
    <property type="match status" value="6"/>
</dbReference>
<evidence type="ECO:0000256" key="2">
    <source>
        <dbReference type="ARBA" id="ARBA00004167"/>
    </source>
</evidence>
<dbReference type="PROSITE" id="PS00080">
    <property type="entry name" value="MULTICOPPER_OXIDASE2"/>
    <property type="match status" value="1"/>
</dbReference>
<evidence type="ECO:0000256" key="12">
    <source>
        <dbReference type="ARBA" id="ARBA00023065"/>
    </source>
</evidence>
<dbReference type="InParanoid" id="F7ABV6"/>
<dbReference type="FunFam" id="2.60.40.420:FF:000002">
    <property type="entry name" value="Hephaestin like 1"/>
    <property type="match status" value="3"/>
</dbReference>
<dbReference type="Pfam" id="PF07731">
    <property type="entry name" value="Cu-oxidase_2"/>
    <property type="match status" value="1"/>
</dbReference>
<keyword evidence="11" id="KW-0560">Oxidoreductase</keyword>
<protein>
    <recommendedName>
        <fullName evidence="4">ferroxidase</fullName>
        <ecNumber evidence="4">1.16.3.1</ecNumber>
    </recommendedName>
</protein>
<reference evidence="20" key="2">
    <citation type="submission" date="2025-08" db="UniProtKB">
        <authorList>
            <consortium name="Ensembl"/>
        </authorList>
    </citation>
    <scope>IDENTIFICATION</scope>
</reference>
<accession>F7ABV6</accession>
<dbReference type="GO" id="GO:0005886">
    <property type="term" value="C:plasma membrane"/>
    <property type="evidence" value="ECO:0000318"/>
    <property type="project" value="GO_Central"/>
</dbReference>
<evidence type="ECO:0000256" key="15">
    <source>
        <dbReference type="ARBA" id="ARBA00023180"/>
    </source>
</evidence>
<evidence type="ECO:0000256" key="3">
    <source>
        <dbReference type="ARBA" id="ARBA00010609"/>
    </source>
</evidence>
<dbReference type="Proteomes" id="UP000008144">
    <property type="component" value="Unassembled WGS sequence"/>
</dbReference>
<evidence type="ECO:0000256" key="6">
    <source>
        <dbReference type="ARBA" id="ARBA00022692"/>
    </source>
</evidence>
<dbReference type="InterPro" id="IPR002355">
    <property type="entry name" value="Cu_oxidase_Cu_BS"/>
</dbReference>
<dbReference type="GeneTree" id="ENSGT00940000170820"/>
<dbReference type="PROSITE" id="PS00079">
    <property type="entry name" value="MULTICOPPER_OXIDASE1"/>
    <property type="match status" value="2"/>
</dbReference>
<keyword evidence="21" id="KW-1185">Reference proteome</keyword>
<keyword evidence="15" id="KW-0325">Glycoprotein</keyword>
<dbReference type="InterPro" id="IPR011706">
    <property type="entry name" value="Cu-oxidase_C"/>
</dbReference>
<feature type="signal peptide" evidence="16">
    <location>
        <begin position="1"/>
        <end position="19"/>
    </location>
</feature>
<dbReference type="OMA" id="PEPDMCV"/>
<keyword evidence="7" id="KW-0479">Metal-binding</keyword>
<sequence length="1060" mass="119738">MRVFVIAIALLCAAVATDAQQRRRKVYYLAINEIIWDYAPSGLNQVTGNRLEDEKIARIYSNMYIGKRYKKAVFRAYTDSTFSEALPHDPNLGFMGPTIRAETRDVIKIHLFNNASRPFSIHPHGVFYTKANEGALYADNTTDKADDGVPPGEQYEYTWDVLDDYGPTNDDANCLTWAYHSHNHSPVDIYSGLIGALIVCKPGTYRDDETRTDVDHEFVAMFFIPFEIETWYFRDNLKTLENWEEVDITEKYFVKGNKMHVVNGYIYGNTPGYNVCQGDTISWHILGMGSNRDLHPIQFQGQTLLRNHHRSDTFIFIPATFSTLLMRADNPGRWWIACKLYSHFTEGMTALLNVDPQCRDEREEDPNLSLTGITRDFFIRAEEELWDYGPSGINRITNQSLDADGEDSAAFFERGPERIGGVYKKAIYQGYTNAFFNVSTTHPPDMGLLGPVIAAEVGDTIRITFANSARHSLNMEPHGVFFTEANPVEPGQQHYIHSCATYCYATQIFIFKLTLPDSTSPEPEDPNCLTYLYTSTVDYIADSNSGLIGPLLVCKRGTLESEMQKRHKYLMLTVFDESKSLYFKENIRSFLTNYEEVNLKDDDFEESNLMHSINGRMYGNLDGMDICVDEQTVFHMMAIGTKTDLHSVKLDGVNTKINGVNTGAVDLFPHISKTVLVQGELPGTGMLFCRVNDHLAGGMMTSYTASYCNNQNINNNHAESTTVKTYYIAAEETFWDYNNSGSPQKSFVVEMHFEKQSCIYWYNKNDFIAGSMYKKVVYKEYTNSSFIQTLPKPEHLGILGPVIKGVVGDTIRIVFRNKASRTYNMYPWGAIDPSSYQGSVGNAAPGETVEYTWVIPDSASPTNSQPSCQSSIYISTVDKVNDVNDGLMGPLLICARACSGAEEPDAEFFLQFAIIDENASHLLDDNIRHFLHTDPETFDKSDGTFEESNKMKGINGYLSHVPGLVMKKGDLVRWHLIGWGSEKDYHSVHFHGNTYVHISEGSHRGDTFDLFPGFLGTVDMRAIAVGEWLLHCHVFDHMHGGMETTYTVSEPAQNETRVCR</sequence>
<evidence type="ECO:0000256" key="1">
    <source>
        <dbReference type="ARBA" id="ARBA00001935"/>
    </source>
</evidence>
<keyword evidence="10" id="KW-1133">Transmembrane helix</keyword>
<dbReference type="Ensembl" id="ENSCINT00000019815.3">
    <property type="protein sequence ID" value="ENSCINP00000019815.3"/>
    <property type="gene ID" value="ENSCING00000009751.3"/>
</dbReference>
<reference evidence="21" key="1">
    <citation type="journal article" date="2002" name="Science">
        <title>The draft genome of Ciona intestinalis: insights into chordate and vertebrate origins.</title>
        <authorList>
            <person name="Dehal P."/>
            <person name="Satou Y."/>
            <person name="Campbell R.K."/>
            <person name="Chapman J."/>
            <person name="Degnan B."/>
            <person name="De Tomaso A."/>
            <person name="Davidson B."/>
            <person name="Di Gregorio A."/>
            <person name="Gelpke M."/>
            <person name="Goodstein D.M."/>
            <person name="Harafuji N."/>
            <person name="Hastings K.E."/>
            <person name="Ho I."/>
            <person name="Hotta K."/>
            <person name="Huang W."/>
            <person name="Kawashima T."/>
            <person name="Lemaire P."/>
            <person name="Martinez D."/>
            <person name="Meinertzhagen I.A."/>
            <person name="Necula S."/>
            <person name="Nonaka M."/>
            <person name="Putnam N."/>
            <person name="Rash S."/>
            <person name="Saiga H."/>
            <person name="Satake M."/>
            <person name="Terry A."/>
            <person name="Yamada L."/>
            <person name="Wang H.G."/>
            <person name="Awazu S."/>
            <person name="Azumi K."/>
            <person name="Boore J."/>
            <person name="Branno M."/>
            <person name="Chin-Bow S."/>
            <person name="DeSantis R."/>
            <person name="Doyle S."/>
            <person name="Francino P."/>
            <person name="Keys D.N."/>
            <person name="Haga S."/>
            <person name="Hayashi H."/>
            <person name="Hino K."/>
            <person name="Imai K.S."/>
            <person name="Inaba K."/>
            <person name="Kano S."/>
            <person name="Kobayashi K."/>
            <person name="Kobayashi M."/>
            <person name="Lee B.I."/>
            <person name="Makabe K.W."/>
            <person name="Manohar C."/>
            <person name="Matassi G."/>
            <person name="Medina M."/>
            <person name="Mochizuki Y."/>
            <person name="Mount S."/>
            <person name="Morishita T."/>
            <person name="Miura S."/>
            <person name="Nakayama A."/>
            <person name="Nishizaka S."/>
            <person name="Nomoto H."/>
            <person name="Ohta F."/>
            <person name="Oishi K."/>
            <person name="Rigoutsos I."/>
            <person name="Sano M."/>
            <person name="Sasaki A."/>
            <person name="Sasakura Y."/>
            <person name="Shoguchi E."/>
            <person name="Shin-i T."/>
            <person name="Spagnuolo A."/>
            <person name="Stainier D."/>
            <person name="Suzuki M.M."/>
            <person name="Tassy O."/>
            <person name="Takatori N."/>
            <person name="Tokuoka M."/>
            <person name="Yagi K."/>
            <person name="Yoshizaki F."/>
            <person name="Wada S."/>
            <person name="Zhang C."/>
            <person name="Hyatt P.D."/>
            <person name="Larimer F."/>
            <person name="Detter C."/>
            <person name="Doggett N."/>
            <person name="Glavina T."/>
            <person name="Hawkins T."/>
            <person name="Richardson P."/>
            <person name="Lucas S."/>
            <person name="Kohara Y."/>
            <person name="Levine M."/>
            <person name="Satoh N."/>
            <person name="Rokhsar D.S."/>
        </authorList>
    </citation>
    <scope>NUCLEOTIDE SEQUENCE [LARGE SCALE GENOMIC DNA]</scope>
</reference>
<dbReference type="STRING" id="7719.ENSCINP00000019815"/>
<evidence type="ECO:0000259" key="18">
    <source>
        <dbReference type="Pfam" id="PF07731"/>
    </source>
</evidence>
<feature type="domain" description="Plastocyanin-like" evidence="17">
    <location>
        <begin position="228"/>
        <end position="349"/>
    </location>
</feature>
<dbReference type="GO" id="GO:0005507">
    <property type="term" value="F:copper ion binding"/>
    <property type="evidence" value="ECO:0007669"/>
    <property type="project" value="InterPro"/>
</dbReference>
<evidence type="ECO:0000256" key="7">
    <source>
        <dbReference type="ARBA" id="ARBA00022723"/>
    </source>
</evidence>
<evidence type="ECO:0000256" key="5">
    <source>
        <dbReference type="ARBA" id="ARBA00022448"/>
    </source>
</evidence>
<feature type="domain" description="Plastocyanin-like" evidence="19">
    <location>
        <begin position="92"/>
        <end position="201"/>
    </location>
</feature>
<organism evidence="20 21">
    <name type="scientific">Ciona intestinalis</name>
    <name type="common">Transparent sea squirt</name>
    <name type="synonym">Ascidia intestinalis</name>
    <dbReference type="NCBI Taxonomy" id="7719"/>
    <lineage>
        <taxon>Eukaryota</taxon>
        <taxon>Metazoa</taxon>
        <taxon>Chordata</taxon>
        <taxon>Tunicata</taxon>
        <taxon>Ascidiacea</taxon>
        <taxon>Phlebobranchia</taxon>
        <taxon>Cionidae</taxon>
        <taxon>Ciona</taxon>
    </lineage>
</organism>
<comment type="cofactor">
    <cofactor evidence="1">
        <name>Cu cation</name>
        <dbReference type="ChEBI" id="CHEBI:23378"/>
    </cofactor>
</comment>
<evidence type="ECO:0000256" key="11">
    <source>
        <dbReference type="ARBA" id="ARBA00023002"/>
    </source>
</evidence>
<dbReference type="Gene3D" id="2.60.40.420">
    <property type="entry name" value="Cupredoxins - blue copper proteins"/>
    <property type="match status" value="3"/>
</dbReference>
<feature type="chain" id="PRO_5003348412" description="ferroxidase" evidence="16">
    <location>
        <begin position="20"/>
        <end position="1060"/>
    </location>
</feature>
<dbReference type="GO" id="GO:0016491">
    <property type="term" value="F:oxidoreductase activity"/>
    <property type="evidence" value="ECO:0000318"/>
    <property type="project" value="GO_Central"/>
</dbReference>
<evidence type="ECO:0000259" key="17">
    <source>
        <dbReference type="Pfam" id="PF00394"/>
    </source>
</evidence>
<evidence type="ECO:0000256" key="9">
    <source>
        <dbReference type="ARBA" id="ARBA00022737"/>
    </source>
</evidence>
<keyword evidence="12" id="KW-0406">Ion transport</keyword>